<dbReference type="AlphaFoldDB" id="A0A6B3RGP1"/>
<keyword evidence="3" id="KW-1185">Reference proteome</keyword>
<dbReference type="EMBL" id="JAAIKE010000001">
    <property type="protein sequence ID" value="NEX45224.1"/>
    <property type="molecule type" value="Genomic_DNA"/>
</dbReference>
<protein>
    <submittedName>
        <fullName evidence="2">Uncharacterized protein</fullName>
    </submittedName>
</protein>
<evidence type="ECO:0000256" key="1">
    <source>
        <dbReference type="SAM" id="Phobius"/>
    </source>
</evidence>
<gene>
    <name evidence="2" type="ORF">G3572_03330</name>
</gene>
<feature type="transmembrane region" description="Helical" evidence="1">
    <location>
        <begin position="43"/>
        <end position="63"/>
    </location>
</feature>
<evidence type="ECO:0000313" key="3">
    <source>
        <dbReference type="Proteomes" id="UP000481421"/>
    </source>
</evidence>
<organism evidence="2 3">
    <name type="scientific">Pseudotabrizicola algicola</name>
    <dbReference type="NCBI Taxonomy" id="2709381"/>
    <lineage>
        <taxon>Bacteria</taxon>
        <taxon>Pseudomonadati</taxon>
        <taxon>Pseudomonadota</taxon>
        <taxon>Alphaproteobacteria</taxon>
        <taxon>Rhodobacterales</taxon>
        <taxon>Paracoccaceae</taxon>
        <taxon>Pseudotabrizicola</taxon>
    </lineage>
</organism>
<sequence length="143" mass="15826">MNKYYLHLVYWTTVFSMVLLSFGRPKVLGSENSFLQGFVNHEFLSFMGVIVTITLATATNTHIELRKKEATAGEEFLRGTRAAVKKSAYSLIWLLVVAVAIVVTKPIMATSEVTVSLFNSAAVATVLWGAFVIYDLAKLAFKL</sequence>
<accession>A0A6B3RGP1</accession>
<dbReference type="Proteomes" id="UP000481421">
    <property type="component" value="Unassembled WGS sequence"/>
</dbReference>
<feature type="transmembrane region" description="Helical" evidence="1">
    <location>
        <begin position="5"/>
        <end position="23"/>
    </location>
</feature>
<keyword evidence="1" id="KW-1133">Transmembrane helix</keyword>
<reference evidence="2 3" key="1">
    <citation type="submission" date="2020-02" db="EMBL/GenBank/DDBJ databases">
        <title>Rhodobacter algicola sp. nov., isolated from microalga culture.</title>
        <authorList>
            <person name="Park C.-Y."/>
        </authorList>
    </citation>
    <scope>NUCLEOTIDE SEQUENCE [LARGE SCALE GENOMIC DNA]</scope>
    <source>
        <strain evidence="2 3">ETT8</strain>
    </source>
</reference>
<comment type="caution">
    <text evidence="2">The sequence shown here is derived from an EMBL/GenBank/DDBJ whole genome shotgun (WGS) entry which is preliminary data.</text>
</comment>
<dbReference type="RefSeq" id="WP_164609235.1">
    <property type="nucleotide sequence ID" value="NZ_JAAIKE010000001.1"/>
</dbReference>
<name>A0A6B3RGP1_9RHOB</name>
<keyword evidence="1" id="KW-0812">Transmembrane</keyword>
<proteinExistence type="predicted"/>
<feature type="transmembrane region" description="Helical" evidence="1">
    <location>
        <begin position="115"/>
        <end position="137"/>
    </location>
</feature>
<evidence type="ECO:0000313" key="2">
    <source>
        <dbReference type="EMBL" id="NEX45224.1"/>
    </source>
</evidence>
<keyword evidence="1" id="KW-0472">Membrane</keyword>
<feature type="transmembrane region" description="Helical" evidence="1">
    <location>
        <begin position="88"/>
        <end position="109"/>
    </location>
</feature>